<dbReference type="EMBL" id="BAABHC010000016">
    <property type="protein sequence ID" value="GAA4438119.1"/>
    <property type="molecule type" value="Genomic_DNA"/>
</dbReference>
<sequence>MKKFLLVAVAAFLFAAPAFAQTSILDIAPEVEAKCTHITRSMALELRLNEPEYIKLKELNRERMVKTDALLQQYSQSSPALQEKMHEMEIAYEQKMASFLTPNQLHAYDNYKQTPVQVNFVAITRE</sequence>
<keyword evidence="3" id="KW-1185">Reference proteome</keyword>
<proteinExistence type="predicted"/>
<accession>A0ABP8LYQ9</accession>
<feature type="signal peptide" evidence="1">
    <location>
        <begin position="1"/>
        <end position="20"/>
    </location>
</feature>
<dbReference type="RefSeq" id="WP_345160639.1">
    <property type="nucleotide sequence ID" value="NZ_BAABHC010000016.1"/>
</dbReference>
<dbReference type="Proteomes" id="UP001500552">
    <property type="component" value="Unassembled WGS sequence"/>
</dbReference>
<organism evidence="2 3">
    <name type="scientific">Pontibacter saemangeumensis</name>
    <dbReference type="NCBI Taxonomy" id="1084525"/>
    <lineage>
        <taxon>Bacteria</taxon>
        <taxon>Pseudomonadati</taxon>
        <taxon>Bacteroidota</taxon>
        <taxon>Cytophagia</taxon>
        <taxon>Cytophagales</taxon>
        <taxon>Hymenobacteraceae</taxon>
        <taxon>Pontibacter</taxon>
    </lineage>
</organism>
<comment type="caution">
    <text evidence="2">The sequence shown here is derived from an EMBL/GenBank/DDBJ whole genome shotgun (WGS) entry which is preliminary data.</text>
</comment>
<reference evidence="3" key="1">
    <citation type="journal article" date="2019" name="Int. J. Syst. Evol. Microbiol.">
        <title>The Global Catalogue of Microorganisms (GCM) 10K type strain sequencing project: providing services to taxonomists for standard genome sequencing and annotation.</title>
        <authorList>
            <consortium name="The Broad Institute Genomics Platform"/>
            <consortium name="The Broad Institute Genome Sequencing Center for Infectious Disease"/>
            <person name="Wu L."/>
            <person name="Ma J."/>
        </authorList>
    </citation>
    <scope>NUCLEOTIDE SEQUENCE [LARGE SCALE GENOMIC DNA]</scope>
    <source>
        <strain evidence="3">JCM 17926</strain>
    </source>
</reference>
<feature type="chain" id="PRO_5045040287" evidence="1">
    <location>
        <begin position="21"/>
        <end position="126"/>
    </location>
</feature>
<protein>
    <submittedName>
        <fullName evidence="2">Uncharacterized protein</fullName>
    </submittedName>
</protein>
<evidence type="ECO:0000256" key="1">
    <source>
        <dbReference type="SAM" id="SignalP"/>
    </source>
</evidence>
<name>A0ABP8LYQ9_9BACT</name>
<evidence type="ECO:0000313" key="3">
    <source>
        <dbReference type="Proteomes" id="UP001500552"/>
    </source>
</evidence>
<evidence type="ECO:0000313" key="2">
    <source>
        <dbReference type="EMBL" id="GAA4438119.1"/>
    </source>
</evidence>
<keyword evidence="1" id="KW-0732">Signal</keyword>
<gene>
    <name evidence="2" type="ORF">GCM10023188_33090</name>
</gene>